<dbReference type="GO" id="GO:0005886">
    <property type="term" value="C:plasma membrane"/>
    <property type="evidence" value="ECO:0007669"/>
    <property type="project" value="UniProtKB-SubCell"/>
</dbReference>
<comment type="caution">
    <text evidence="9">The sequence shown here is derived from an EMBL/GenBank/DDBJ whole genome shotgun (WGS) entry which is preliminary data.</text>
</comment>
<proteinExistence type="inferred from homology"/>
<keyword evidence="10" id="KW-1185">Reference proteome</keyword>
<evidence type="ECO:0000313" key="10">
    <source>
        <dbReference type="Proteomes" id="UP000092616"/>
    </source>
</evidence>
<sequence>MQTHYRFSQDPFFKRLFYLAAIVVAGYVLYQLQTVIMPFVVAFILAYLFNPLVRGLQNKLHLRRWLAILLVYLGVIGGTVGLLWWLLPIVWEQLQAIWDFVPQGIAYYNHTVRDWVASNTPLRLPVFQMKDMSRGVFSYLQNNYNFSDASALALSVYSSSMSVINIAGLAVLVPILMFYFLYNWDERLLEWQHAIPNRYLGSVYTIATESDEALMSFVKGQLLVMILLGIVYAVQLQMIGLKVGLLIGMFAGLASFVPYMGFALGFIASIVAGIFQFGFDWLHLALIVGAFMVGQVVEGYILQPLLLGDKIGLSPIWVMFAVLAGAGLFGFVGMLVALPVAAVLNVFAHHAYMAYRNSEFYQGNRQIPLFEQRTLEQAKRKQRIKAADEAAAKKKDSWLSKLNIFSGKNS</sequence>
<protein>
    <submittedName>
        <fullName evidence="9">AI-2E family transporter</fullName>
    </submittedName>
</protein>
<keyword evidence="4" id="KW-1003">Cell membrane</keyword>
<feature type="transmembrane region" description="Helical" evidence="8">
    <location>
        <begin position="12"/>
        <end position="30"/>
    </location>
</feature>
<dbReference type="Pfam" id="PF01594">
    <property type="entry name" value="AI-2E_transport"/>
    <property type="match status" value="1"/>
</dbReference>
<name>A0A1B8QA62_9GAMM</name>
<feature type="transmembrane region" description="Helical" evidence="8">
    <location>
        <begin position="65"/>
        <end position="87"/>
    </location>
</feature>
<comment type="subcellular location">
    <subcellularLocation>
        <location evidence="1">Cell membrane</location>
        <topology evidence="1">Multi-pass membrane protein</topology>
    </subcellularLocation>
</comment>
<evidence type="ECO:0000313" key="9">
    <source>
        <dbReference type="EMBL" id="OBX75945.1"/>
    </source>
</evidence>
<keyword evidence="6 8" id="KW-1133">Transmembrane helix</keyword>
<evidence type="ECO:0000256" key="5">
    <source>
        <dbReference type="ARBA" id="ARBA00022692"/>
    </source>
</evidence>
<reference evidence="9 10" key="1">
    <citation type="submission" date="2016-06" db="EMBL/GenBank/DDBJ databases">
        <title>Draft genome of Moraxella atlantae CCUG 59586.</title>
        <authorList>
            <person name="Salva-Serra F."/>
            <person name="Engstrom-Jakobsson H."/>
            <person name="Thorell K."/>
            <person name="Gonzales-Siles L."/>
            <person name="Karlsson R."/>
            <person name="Boulund F."/>
            <person name="Engstrand L."/>
            <person name="Kristiansson E."/>
            <person name="Moore E."/>
        </authorList>
    </citation>
    <scope>NUCLEOTIDE SEQUENCE [LARGE SCALE GENOMIC DNA]</scope>
    <source>
        <strain evidence="9 10">CCUG 59586</strain>
    </source>
</reference>
<accession>A0A1B8QA62</accession>
<feature type="transmembrane region" description="Helical" evidence="8">
    <location>
        <begin position="36"/>
        <end position="53"/>
    </location>
</feature>
<dbReference type="EMBL" id="LZNA01000067">
    <property type="protein sequence ID" value="OBX75945.1"/>
    <property type="molecule type" value="Genomic_DNA"/>
</dbReference>
<evidence type="ECO:0000256" key="2">
    <source>
        <dbReference type="ARBA" id="ARBA00009773"/>
    </source>
</evidence>
<evidence type="ECO:0000256" key="1">
    <source>
        <dbReference type="ARBA" id="ARBA00004651"/>
    </source>
</evidence>
<comment type="similarity">
    <text evidence="2">Belongs to the autoinducer-2 exporter (AI-2E) (TC 2.A.86) family.</text>
</comment>
<keyword evidence="5 8" id="KW-0812">Transmembrane</keyword>
<feature type="transmembrane region" description="Helical" evidence="8">
    <location>
        <begin position="162"/>
        <end position="182"/>
    </location>
</feature>
<feature type="transmembrane region" description="Helical" evidence="8">
    <location>
        <begin position="314"/>
        <end position="347"/>
    </location>
</feature>
<evidence type="ECO:0000256" key="4">
    <source>
        <dbReference type="ARBA" id="ARBA00022475"/>
    </source>
</evidence>
<organism evidence="9 10">
    <name type="scientific">Faucicola atlantae</name>
    <dbReference type="NCBI Taxonomy" id="34059"/>
    <lineage>
        <taxon>Bacteria</taxon>
        <taxon>Pseudomonadati</taxon>
        <taxon>Pseudomonadota</taxon>
        <taxon>Gammaproteobacteria</taxon>
        <taxon>Moraxellales</taxon>
        <taxon>Moraxellaceae</taxon>
        <taxon>Faucicola</taxon>
    </lineage>
</organism>
<dbReference type="Proteomes" id="UP000092616">
    <property type="component" value="Unassembled WGS sequence"/>
</dbReference>
<keyword evidence="3" id="KW-0813">Transport</keyword>
<dbReference type="AlphaFoldDB" id="A0A1B8QA62"/>
<dbReference type="PANTHER" id="PTHR21716">
    <property type="entry name" value="TRANSMEMBRANE PROTEIN"/>
    <property type="match status" value="1"/>
</dbReference>
<evidence type="ECO:0000256" key="8">
    <source>
        <dbReference type="SAM" id="Phobius"/>
    </source>
</evidence>
<feature type="transmembrane region" description="Helical" evidence="8">
    <location>
        <begin position="256"/>
        <end position="275"/>
    </location>
</feature>
<evidence type="ECO:0000256" key="3">
    <source>
        <dbReference type="ARBA" id="ARBA00022448"/>
    </source>
</evidence>
<dbReference type="RefSeq" id="WP_067338435.1">
    <property type="nucleotide sequence ID" value="NZ_LZNA01000067.1"/>
</dbReference>
<evidence type="ECO:0000256" key="7">
    <source>
        <dbReference type="ARBA" id="ARBA00023136"/>
    </source>
</evidence>
<feature type="transmembrane region" description="Helical" evidence="8">
    <location>
        <begin position="222"/>
        <end position="250"/>
    </location>
</feature>
<evidence type="ECO:0000256" key="6">
    <source>
        <dbReference type="ARBA" id="ARBA00022989"/>
    </source>
</evidence>
<dbReference type="GO" id="GO:0055085">
    <property type="term" value="P:transmembrane transport"/>
    <property type="evidence" value="ECO:0007669"/>
    <property type="project" value="TreeGrafter"/>
</dbReference>
<keyword evidence="7 8" id="KW-0472">Membrane</keyword>
<gene>
    <name evidence="9" type="ORF">A9306_01620</name>
</gene>
<feature type="transmembrane region" description="Helical" evidence="8">
    <location>
        <begin position="282"/>
        <end position="302"/>
    </location>
</feature>
<dbReference type="PANTHER" id="PTHR21716:SF53">
    <property type="entry name" value="PERMEASE PERM-RELATED"/>
    <property type="match status" value="1"/>
</dbReference>
<dbReference type="InterPro" id="IPR002549">
    <property type="entry name" value="AI-2E-like"/>
</dbReference>